<proteinExistence type="predicted"/>
<keyword evidence="3" id="KW-1185">Reference proteome</keyword>
<gene>
    <name evidence="2" type="ORF">RIF29_47822</name>
</gene>
<dbReference type="AlphaFoldDB" id="A0AAN9DS97"/>
<feature type="region of interest" description="Disordered" evidence="1">
    <location>
        <begin position="82"/>
        <end position="106"/>
    </location>
</feature>
<evidence type="ECO:0000256" key="1">
    <source>
        <dbReference type="SAM" id="MobiDB-lite"/>
    </source>
</evidence>
<dbReference type="Proteomes" id="UP001372338">
    <property type="component" value="Unassembled WGS sequence"/>
</dbReference>
<evidence type="ECO:0000313" key="2">
    <source>
        <dbReference type="EMBL" id="KAK7232558.1"/>
    </source>
</evidence>
<name>A0AAN9DS97_CROPI</name>
<evidence type="ECO:0000313" key="3">
    <source>
        <dbReference type="Proteomes" id="UP001372338"/>
    </source>
</evidence>
<reference evidence="2 3" key="1">
    <citation type="submission" date="2024-01" db="EMBL/GenBank/DDBJ databases">
        <title>The genomes of 5 underutilized Papilionoideae crops provide insights into root nodulation and disease resistanc.</title>
        <authorList>
            <person name="Yuan L."/>
        </authorList>
    </citation>
    <scope>NUCLEOTIDE SEQUENCE [LARGE SCALE GENOMIC DNA]</scope>
    <source>
        <strain evidence="2">ZHUSHIDOU_FW_LH</strain>
        <tissue evidence="2">Leaf</tissue>
    </source>
</reference>
<dbReference type="EMBL" id="JAYWIO010000107">
    <property type="protein sequence ID" value="KAK7232558.1"/>
    <property type="molecule type" value="Genomic_DNA"/>
</dbReference>
<feature type="compositionally biased region" description="Polar residues" evidence="1">
    <location>
        <begin position="90"/>
        <end position="106"/>
    </location>
</feature>
<organism evidence="2 3">
    <name type="scientific">Crotalaria pallida</name>
    <name type="common">Smooth rattlebox</name>
    <name type="synonym">Crotalaria striata</name>
    <dbReference type="NCBI Taxonomy" id="3830"/>
    <lineage>
        <taxon>Eukaryota</taxon>
        <taxon>Viridiplantae</taxon>
        <taxon>Streptophyta</taxon>
        <taxon>Embryophyta</taxon>
        <taxon>Tracheophyta</taxon>
        <taxon>Spermatophyta</taxon>
        <taxon>Magnoliopsida</taxon>
        <taxon>eudicotyledons</taxon>
        <taxon>Gunneridae</taxon>
        <taxon>Pentapetalae</taxon>
        <taxon>rosids</taxon>
        <taxon>fabids</taxon>
        <taxon>Fabales</taxon>
        <taxon>Fabaceae</taxon>
        <taxon>Papilionoideae</taxon>
        <taxon>50 kb inversion clade</taxon>
        <taxon>genistoids sensu lato</taxon>
        <taxon>core genistoids</taxon>
        <taxon>Crotalarieae</taxon>
        <taxon>Crotalaria</taxon>
    </lineage>
</organism>
<sequence length="134" mass="15346">MRDKLRYKLSNISRSFDGHKEIVLVATAKPIEQGLALQLVHKQAMLIEQEKFSDDMDPQEMDENLQLLRGRTLSRLMISPRVLERRESGKNPSYSVTEQSDDSSVTQDDPLLASFAVYPLHPSEVEERKGTLYI</sequence>
<accession>A0AAN9DS97</accession>
<comment type="caution">
    <text evidence="2">The sequence shown here is derived from an EMBL/GenBank/DDBJ whole genome shotgun (WGS) entry which is preliminary data.</text>
</comment>
<protein>
    <submittedName>
        <fullName evidence="2">Uncharacterized protein</fullName>
    </submittedName>
</protein>